<dbReference type="Pfam" id="PF12291">
    <property type="entry name" value="DUF3623"/>
    <property type="match status" value="1"/>
</dbReference>
<feature type="compositionally biased region" description="Polar residues" evidence="1">
    <location>
        <begin position="304"/>
        <end position="316"/>
    </location>
</feature>
<evidence type="ECO:0000313" key="4">
    <source>
        <dbReference type="Proteomes" id="UP000266273"/>
    </source>
</evidence>
<dbReference type="Proteomes" id="UP000266273">
    <property type="component" value="Unassembled WGS sequence"/>
</dbReference>
<feature type="region of interest" description="Disordered" evidence="1">
    <location>
        <begin position="304"/>
        <end position="330"/>
    </location>
</feature>
<keyword evidence="2" id="KW-0812">Transmembrane</keyword>
<dbReference type="OrthoDB" id="152369at2"/>
<evidence type="ECO:0000256" key="2">
    <source>
        <dbReference type="SAM" id="Phobius"/>
    </source>
</evidence>
<gene>
    <name evidence="3" type="ORF">BXY53_1836</name>
</gene>
<reference evidence="3 4" key="1">
    <citation type="submission" date="2018-08" db="EMBL/GenBank/DDBJ databases">
        <title>Genomic Encyclopedia of Archaeal and Bacterial Type Strains, Phase II (KMG-II): from individual species to whole genera.</title>
        <authorList>
            <person name="Goeker M."/>
        </authorList>
    </citation>
    <scope>NUCLEOTIDE SEQUENCE [LARGE SCALE GENOMIC DNA]</scope>
    <source>
        <strain evidence="3 4">DSM 5002</strain>
    </source>
</reference>
<feature type="transmembrane region" description="Helical" evidence="2">
    <location>
        <begin position="222"/>
        <end position="248"/>
    </location>
</feature>
<feature type="transmembrane region" description="Helical" evidence="2">
    <location>
        <begin position="136"/>
        <end position="162"/>
    </location>
</feature>
<feature type="transmembrane region" description="Helical" evidence="2">
    <location>
        <begin position="111"/>
        <end position="130"/>
    </location>
</feature>
<dbReference type="RefSeq" id="WP_119061495.1">
    <property type="nucleotide sequence ID" value="NZ_QXDF01000001.1"/>
</dbReference>
<keyword evidence="2" id="KW-0472">Membrane</keyword>
<dbReference type="NCBIfam" id="TIGR03055">
    <property type="entry name" value="photo_alph_chp2"/>
    <property type="match status" value="1"/>
</dbReference>
<proteinExistence type="predicted"/>
<comment type="caution">
    <text evidence="3">The sequence shown here is derived from an EMBL/GenBank/DDBJ whole genome shotgun (WGS) entry which is preliminary data.</text>
</comment>
<dbReference type="AlphaFoldDB" id="A0A397Q6Q2"/>
<feature type="transmembrane region" description="Helical" evidence="2">
    <location>
        <begin position="6"/>
        <end position="25"/>
    </location>
</feature>
<feature type="transmembrane region" description="Helical" evidence="2">
    <location>
        <begin position="183"/>
        <end position="202"/>
    </location>
</feature>
<keyword evidence="2" id="KW-1133">Transmembrane helix</keyword>
<dbReference type="EMBL" id="QXDF01000001">
    <property type="protein sequence ID" value="RIA56728.1"/>
    <property type="molecule type" value="Genomic_DNA"/>
</dbReference>
<protein>
    <submittedName>
        <fullName evidence="3">Putative photosynthetic complex assembly protein 2</fullName>
    </submittedName>
</protein>
<feature type="transmembrane region" description="Helical" evidence="2">
    <location>
        <begin position="32"/>
        <end position="52"/>
    </location>
</feature>
<organism evidence="3 4">
    <name type="scientific">Dichotomicrobium thermohalophilum</name>
    <dbReference type="NCBI Taxonomy" id="933063"/>
    <lineage>
        <taxon>Bacteria</taxon>
        <taxon>Pseudomonadati</taxon>
        <taxon>Pseudomonadota</taxon>
        <taxon>Alphaproteobacteria</taxon>
        <taxon>Hyphomicrobiales</taxon>
        <taxon>Hyphomicrobiaceae</taxon>
        <taxon>Dichotomicrobium</taxon>
    </lineage>
</organism>
<sequence length="330" mass="36598">MLEYGLAILYALFIWWFSTGLILYLDGLPRRTFSWSMVVMTVIALAALYGLWVSGTDNSMGGAYLSFTCGLLVWAWHELSFLTGYLTGPRRTPCPKVDSFWARFRYASETVIHHEIAIAATAGLMAMLTWGASNQIGLWTFVILWLMRLSAKLNIFLGVANLAEEFLPPHLRYLETYFRRRPLNLLFPVSVTVSTIVTVLILERGLAEGVPAWEAVGAVFLGTLLALAVLEHWFLVLPIQATALWQWALDAQRTRRRKNASVAPGEVEGDDLFQVLPVSAGTTKPAKGIEEAAGISWGTHSPLTRMQSWDVPNNKPQVFPGRGSAPGSLD</sequence>
<feature type="transmembrane region" description="Helical" evidence="2">
    <location>
        <begin position="64"/>
        <end position="86"/>
    </location>
</feature>
<dbReference type="InterPro" id="IPR017496">
    <property type="entry name" value="Photo_alph_chp2"/>
</dbReference>
<keyword evidence="4" id="KW-1185">Reference proteome</keyword>
<evidence type="ECO:0000256" key="1">
    <source>
        <dbReference type="SAM" id="MobiDB-lite"/>
    </source>
</evidence>
<accession>A0A397Q6Q2</accession>
<evidence type="ECO:0000313" key="3">
    <source>
        <dbReference type="EMBL" id="RIA56728.1"/>
    </source>
</evidence>
<name>A0A397Q6Q2_9HYPH</name>